<protein>
    <submittedName>
        <fullName evidence="2">Glycosyltransferase family 2 protein</fullName>
    </submittedName>
</protein>
<dbReference type="CDD" id="cd00761">
    <property type="entry name" value="Glyco_tranf_GTA_type"/>
    <property type="match status" value="1"/>
</dbReference>
<dbReference type="AlphaFoldDB" id="A0A3D8IVJ1"/>
<accession>A0A3D8IVJ1</accession>
<dbReference type="PANTHER" id="PTHR43685:SF2">
    <property type="entry name" value="GLYCOSYLTRANSFERASE 2-LIKE DOMAIN-CONTAINING PROTEIN"/>
    <property type="match status" value="1"/>
</dbReference>
<dbReference type="PANTHER" id="PTHR43685">
    <property type="entry name" value="GLYCOSYLTRANSFERASE"/>
    <property type="match status" value="1"/>
</dbReference>
<feature type="domain" description="Glycosyltransferase 2-like" evidence="1">
    <location>
        <begin position="6"/>
        <end position="165"/>
    </location>
</feature>
<reference evidence="2 3" key="1">
    <citation type="submission" date="2018-04" db="EMBL/GenBank/DDBJ databases">
        <title>Novel Campyloabacter and Helicobacter Species and Strains.</title>
        <authorList>
            <person name="Mannion A.J."/>
            <person name="Shen Z."/>
            <person name="Fox J.G."/>
        </authorList>
    </citation>
    <scope>NUCLEOTIDE SEQUENCE [LARGE SCALE GENOMIC DNA]</scope>
    <source>
        <strain evidence="2 3">ATCC 700242</strain>
    </source>
</reference>
<dbReference type="EMBL" id="NXLU01000008">
    <property type="protein sequence ID" value="RDU68654.1"/>
    <property type="molecule type" value="Genomic_DNA"/>
</dbReference>
<proteinExistence type="predicted"/>
<dbReference type="InterPro" id="IPR050834">
    <property type="entry name" value="Glycosyltransf_2"/>
</dbReference>
<name>A0A3D8IVJ1_9HELI</name>
<organism evidence="2 3">
    <name type="scientific">Helicobacter cholecystus</name>
    <dbReference type="NCBI Taxonomy" id="45498"/>
    <lineage>
        <taxon>Bacteria</taxon>
        <taxon>Pseudomonadati</taxon>
        <taxon>Campylobacterota</taxon>
        <taxon>Epsilonproteobacteria</taxon>
        <taxon>Campylobacterales</taxon>
        <taxon>Helicobacteraceae</taxon>
        <taxon>Helicobacter</taxon>
    </lineage>
</organism>
<sequence>MKPFFSIIIPVFKTEEYIQRCIQSCLNQTFKDFEIICIDDCGGDGSIQIVQKYQNLNPKITILYNPTNLGAFHSRARGIQHAQGEYCLFIDSDDFIANDALEILYQTIAKSPTDIIAYRFSYFPKRFFKFSPHLKNSSLTNPEIYQTLNTSTIFQSICNKCIKTSYAKLVANKLSFIHPPFSCCEDGLFFLILSFEVESYQALDQSLYFYQNNPYSTTRSIDQASLDKKILDFKNGLKILQEITQAYPQHTSLILKYREKIISAYILEARKYTKKDLIKILEICDKSTIFTALPFPTYLLSAILSLRAFYRWQSLARIGIYLLTFGKIKL</sequence>
<dbReference type="Pfam" id="PF00535">
    <property type="entry name" value="Glycos_transf_2"/>
    <property type="match status" value="1"/>
</dbReference>
<dbReference type="OrthoDB" id="5396343at2"/>
<keyword evidence="2" id="KW-0808">Transferase</keyword>
<dbReference type="RefSeq" id="WP_104724786.1">
    <property type="nucleotide sequence ID" value="NZ_FZNE01000006.1"/>
</dbReference>
<dbReference type="InterPro" id="IPR029044">
    <property type="entry name" value="Nucleotide-diphossugar_trans"/>
</dbReference>
<dbReference type="Gene3D" id="3.90.550.10">
    <property type="entry name" value="Spore Coat Polysaccharide Biosynthesis Protein SpsA, Chain A"/>
    <property type="match status" value="1"/>
</dbReference>
<evidence type="ECO:0000259" key="1">
    <source>
        <dbReference type="Pfam" id="PF00535"/>
    </source>
</evidence>
<dbReference type="InterPro" id="IPR001173">
    <property type="entry name" value="Glyco_trans_2-like"/>
</dbReference>
<keyword evidence="3" id="KW-1185">Reference proteome</keyword>
<dbReference type="SUPFAM" id="SSF53448">
    <property type="entry name" value="Nucleotide-diphospho-sugar transferases"/>
    <property type="match status" value="1"/>
</dbReference>
<evidence type="ECO:0000313" key="3">
    <source>
        <dbReference type="Proteomes" id="UP000257067"/>
    </source>
</evidence>
<evidence type="ECO:0000313" key="2">
    <source>
        <dbReference type="EMBL" id="RDU68654.1"/>
    </source>
</evidence>
<dbReference type="Proteomes" id="UP000257067">
    <property type="component" value="Unassembled WGS sequence"/>
</dbReference>
<dbReference type="GO" id="GO:0016740">
    <property type="term" value="F:transferase activity"/>
    <property type="evidence" value="ECO:0007669"/>
    <property type="project" value="UniProtKB-KW"/>
</dbReference>
<comment type="caution">
    <text evidence="2">The sequence shown here is derived from an EMBL/GenBank/DDBJ whole genome shotgun (WGS) entry which is preliminary data.</text>
</comment>
<gene>
    <name evidence="2" type="ORF">CQA62_06000</name>
</gene>